<keyword evidence="2" id="KW-0408">Iron</keyword>
<evidence type="ECO:0000259" key="3">
    <source>
        <dbReference type="PROSITE" id="PS51918"/>
    </source>
</evidence>
<evidence type="ECO:0000256" key="1">
    <source>
        <dbReference type="ARBA" id="ARBA00006100"/>
    </source>
</evidence>
<keyword evidence="2" id="KW-0411">Iron-sulfur</keyword>
<dbReference type="InterPro" id="IPR004559">
    <property type="entry name" value="HemW-like"/>
</dbReference>
<comment type="caution">
    <text evidence="4">The sequence shown here is derived from an EMBL/GenBank/DDBJ whole genome shotgun (WGS) entry which is preliminary data.</text>
</comment>
<dbReference type="InterPro" id="IPR010723">
    <property type="entry name" value="HemN_C"/>
</dbReference>
<dbReference type="Proteomes" id="UP000824161">
    <property type="component" value="Unassembled WGS sequence"/>
</dbReference>
<dbReference type="AlphaFoldDB" id="A0A9D1KTR1"/>
<dbReference type="GO" id="GO:0046872">
    <property type="term" value="F:metal ion binding"/>
    <property type="evidence" value="ECO:0007669"/>
    <property type="project" value="UniProtKB-UniRule"/>
</dbReference>
<dbReference type="InterPro" id="IPR023404">
    <property type="entry name" value="rSAM_horseshoe"/>
</dbReference>
<dbReference type="Gene3D" id="3.80.30.20">
    <property type="entry name" value="tm_1862 like domain"/>
    <property type="match status" value="1"/>
</dbReference>
<organism evidence="4 5">
    <name type="scientific">Candidatus Merdimorpha stercoravium</name>
    <dbReference type="NCBI Taxonomy" id="2840863"/>
    <lineage>
        <taxon>Bacteria</taxon>
        <taxon>Pseudomonadati</taxon>
        <taxon>Bacteroidota</taxon>
        <taxon>Flavobacteriia</taxon>
        <taxon>Flavobacteriales</taxon>
        <taxon>Candidatus Merdimorpha</taxon>
    </lineage>
</organism>
<dbReference type="PROSITE" id="PS51918">
    <property type="entry name" value="RADICAL_SAM"/>
    <property type="match status" value="1"/>
</dbReference>
<dbReference type="InterPro" id="IPR007197">
    <property type="entry name" value="rSAM"/>
</dbReference>
<feature type="domain" description="Radical SAM core" evidence="3">
    <location>
        <begin position="1"/>
        <end position="216"/>
    </location>
</feature>
<reference evidence="4" key="1">
    <citation type="submission" date="2020-10" db="EMBL/GenBank/DDBJ databases">
        <authorList>
            <person name="Gilroy R."/>
        </authorList>
    </citation>
    <scope>NUCLEOTIDE SEQUENCE</scope>
    <source>
        <strain evidence="4">1383</strain>
    </source>
</reference>
<comment type="subcellular location">
    <subcellularLocation>
        <location evidence="2">Cytoplasm</location>
    </subcellularLocation>
</comment>
<evidence type="ECO:0000256" key="2">
    <source>
        <dbReference type="RuleBase" id="RU364116"/>
    </source>
</evidence>
<sequence>MYCNFFSVADLRSRARMVEAMAAELSFRAPGWKDCQLRTVYFGGGTPSLLSVRDIAFLLERAARCFSLSPQAEITLEANPEDITEEKARAWRSVGINRLSVGVQSFDDAALAFMGRRHSGSEAVRAVETLSQAGFSRISLDLIYGVPGRSDAALGREIETAVSLGVEHISAYALTREAGTAWDVGIARGRMSAADDEMASRQYFQVVDALERAGYSRYEVSNFARPGARSRHNSAYWSGAPYLGVGPSAHSFDGDRIRRWNVASVGRYLAGGTGGDVPFEQEVLSPRDRRNETVMTALRTGEGLVLDPFARQFGEDSFRRLLDDARPFLEAGQLEVVDGALRVTRAGWFFTDGISAGLFEVD</sequence>
<dbReference type="PANTHER" id="PTHR13932:SF5">
    <property type="entry name" value="RADICAL S-ADENOSYL METHIONINE DOMAIN-CONTAINING PROTEIN 1, MITOCHONDRIAL"/>
    <property type="match status" value="1"/>
</dbReference>
<gene>
    <name evidence="4" type="primary">hemW</name>
    <name evidence="4" type="ORF">IAC44_00180</name>
</gene>
<proteinExistence type="inferred from homology"/>
<keyword evidence="2" id="KW-0143">Chaperone</keyword>
<dbReference type="InterPro" id="IPR058240">
    <property type="entry name" value="rSAM_sf"/>
</dbReference>
<keyword evidence="2" id="KW-0949">S-adenosyl-L-methionine</keyword>
<dbReference type="InterPro" id="IPR034505">
    <property type="entry name" value="Coproporphyrinogen-III_oxidase"/>
</dbReference>
<reference evidence="4" key="2">
    <citation type="journal article" date="2021" name="PeerJ">
        <title>Extensive microbial diversity within the chicken gut microbiome revealed by metagenomics and culture.</title>
        <authorList>
            <person name="Gilroy R."/>
            <person name="Ravi A."/>
            <person name="Getino M."/>
            <person name="Pursley I."/>
            <person name="Horton D.L."/>
            <person name="Alikhan N.F."/>
            <person name="Baker D."/>
            <person name="Gharbi K."/>
            <person name="Hall N."/>
            <person name="Watson M."/>
            <person name="Adriaenssens E.M."/>
            <person name="Foster-Nyarko E."/>
            <person name="Jarju S."/>
            <person name="Secka A."/>
            <person name="Antonio M."/>
            <person name="Oren A."/>
            <person name="Chaudhuri R.R."/>
            <person name="La Ragione R."/>
            <person name="Hildebrand F."/>
            <person name="Pallen M.J."/>
        </authorList>
    </citation>
    <scope>NUCLEOTIDE SEQUENCE</scope>
    <source>
        <strain evidence="4">1383</strain>
    </source>
</reference>
<dbReference type="CDD" id="cd01335">
    <property type="entry name" value="Radical_SAM"/>
    <property type="match status" value="1"/>
</dbReference>
<dbReference type="SUPFAM" id="SSF102114">
    <property type="entry name" value="Radical SAM enzymes"/>
    <property type="match status" value="1"/>
</dbReference>
<dbReference type="Pfam" id="PF04055">
    <property type="entry name" value="Radical_SAM"/>
    <property type="match status" value="1"/>
</dbReference>
<dbReference type="GO" id="GO:0004109">
    <property type="term" value="F:coproporphyrinogen oxidase activity"/>
    <property type="evidence" value="ECO:0007669"/>
    <property type="project" value="InterPro"/>
</dbReference>
<dbReference type="GO" id="GO:0005737">
    <property type="term" value="C:cytoplasm"/>
    <property type="evidence" value="ECO:0007669"/>
    <property type="project" value="UniProtKB-SubCell"/>
</dbReference>
<dbReference type="Pfam" id="PF06969">
    <property type="entry name" value="HemN_C"/>
    <property type="match status" value="1"/>
</dbReference>
<dbReference type="EMBL" id="DVLY01000004">
    <property type="protein sequence ID" value="HIT97235.1"/>
    <property type="molecule type" value="Genomic_DNA"/>
</dbReference>
<dbReference type="NCBIfam" id="TIGR00539">
    <property type="entry name" value="hemN_rel"/>
    <property type="match status" value="1"/>
</dbReference>
<keyword evidence="2" id="KW-0349">Heme</keyword>
<dbReference type="PANTHER" id="PTHR13932">
    <property type="entry name" value="COPROPORPHYRINIGEN III OXIDASE"/>
    <property type="match status" value="1"/>
</dbReference>
<comment type="similarity">
    <text evidence="1">Belongs to the anaerobic coproporphyrinogen-III oxidase family. HemW subfamily.</text>
</comment>
<name>A0A9D1KTR1_9FLAO</name>
<dbReference type="SMART" id="SM00729">
    <property type="entry name" value="Elp3"/>
    <property type="match status" value="1"/>
</dbReference>
<keyword evidence="2" id="KW-0963">Cytoplasm</keyword>
<accession>A0A9D1KTR1</accession>
<evidence type="ECO:0000313" key="4">
    <source>
        <dbReference type="EMBL" id="HIT97235.1"/>
    </source>
</evidence>
<keyword evidence="2" id="KW-0479">Metal-binding</keyword>
<dbReference type="InterPro" id="IPR006638">
    <property type="entry name" value="Elp3/MiaA/NifB-like_rSAM"/>
</dbReference>
<keyword evidence="2" id="KW-0004">4Fe-4S</keyword>
<dbReference type="GO" id="GO:0051539">
    <property type="term" value="F:4 iron, 4 sulfur cluster binding"/>
    <property type="evidence" value="ECO:0007669"/>
    <property type="project" value="UniProtKB-UniRule"/>
</dbReference>
<protein>
    <recommendedName>
        <fullName evidence="2">Heme chaperone HemW</fullName>
    </recommendedName>
</protein>
<comment type="function">
    <text evidence="2">Probably acts as a heme chaperone, transferring heme to an unknown acceptor. Binds one molecule of heme per monomer, possibly covalently. Binds 1 [4Fe-4S] cluster. The cluster is coordinated with 3 cysteines and an exchangeable S-adenosyl-L-methionine.</text>
</comment>
<dbReference type="GO" id="GO:0006779">
    <property type="term" value="P:porphyrin-containing compound biosynthetic process"/>
    <property type="evidence" value="ECO:0007669"/>
    <property type="project" value="InterPro"/>
</dbReference>
<evidence type="ECO:0000313" key="5">
    <source>
        <dbReference type="Proteomes" id="UP000824161"/>
    </source>
</evidence>